<dbReference type="OrthoDB" id="5431013at2759"/>
<feature type="region of interest" description="Disordered" evidence="1">
    <location>
        <begin position="308"/>
        <end position="339"/>
    </location>
</feature>
<dbReference type="EMBL" id="KN847493">
    <property type="protein sequence ID" value="KIW19356.1"/>
    <property type="molecule type" value="Genomic_DNA"/>
</dbReference>
<evidence type="ECO:0000313" key="2">
    <source>
        <dbReference type="EMBL" id="KIW19356.1"/>
    </source>
</evidence>
<sequence>MAETGTSLTRHLESRSDPFVAGTIASILGVAGAGFRLSLILNAISCEIVNAGFEVHGISKGVTLFSTMLKQTGVVLQAADSVHSNEAIETARSIADEGTRVFDEIHDMLDRLGTKSSDGNATPSLQQRFRWCFKKNRVTYLMAQLESLKLSLAVMLQVIQLGQLMASTSRRDPPEEVAVKTEAIKQERLEAQNAVIVRYWQMSKMDRVFEASRREEEDDRRASIDNEAAKDDELKLVSTNESVSTYDPPPPEYAPSSALIKLPVFSLGELDQTLHKIKGSPKEMIQVSDQAIDPLLERWTNWREVRERRHQRDSGGRYAPSVQHLNEEDEEMPYHERFRERDDISRGYYLEGTTTDWRKPNSSAARHEAYRRRKRYENYQPSVSAASSDVEDSPGSASSKRRVARHHVIDSSSESSASEADVAKPKPRRRSSGAGHVQERRISIPEGAPITHAHTTVQPPTWATSNSANNTNRPLSATPGQSTASGLLSPAYHSPGHRPWASPDQNMGHHSLSTPIPALHTANNAPNPYSNYSTYGNAVYPQYPVQSQLHPPSPYLPPSSPQSRYLQQPTSRMGLPPRPVSQDGKQARSPSRLSSHSATPRSHGRGDGDKRHAKEKSTKQNLKESATKGLLGAGAIAGFLEALEGLSL</sequence>
<evidence type="ECO:0008006" key="4">
    <source>
        <dbReference type="Google" id="ProtNLM"/>
    </source>
</evidence>
<keyword evidence="3" id="KW-1185">Reference proteome</keyword>
<dbReference type="VEuPathDB" id="FungiDB:PV08_03651"/>
<evidence type="ECO:0000313" key="3">
    <source>
        <dbReference type="Proteomes" id="UP000053328"/>
    </source>
</evidence>
<dbReference type="RefSeq" id="XP_016239572.1">
    <property type="nucleotide sequence ID" value="XM_016378002.1"/>
</dbReference>
<dbReference type="GeneID" id="27330734"/>
<feature type="region of interest" description="Disordered" evidence="1">
    <location>
        <begin position="211"/>
        <end position="231"/>
    </location>
</feature>
<feature type="compositionally biased region" description="Polar residues" evidence="1">
    <location>
        <begin position="588"/>
        <end position="600"/>
    </location>
</feature>
<feature type="compositionally biased region" description="Pro residues" evidence="1">
    <location>
        <begin position="551"/>
        <end position="560"/>
    </location>
</feature>
<name>A0A0D1YVP3_9EURO</name>
<feature type="region of interest" description="Disordered" evidence="1">
    <location>
        <begin position="373"/>
        <end position="525"/>
    </location>
</feature>
<accession>A0A0D1YVP3</accession>
<dbReference type="STRING" id="91928.A0A0D1YVP3"/>
<feature type="compositionally biased region" description="Polar residues" evidence="1">
    <location>
        <begin position="473"/>
        <end position="486"/>
    </location>
</feature>
<feature type="compositionally biased region" description="Low complexity" evidence="1">
    <location>
        <begin position="463"/>
        <end position="472"/>
    </location>
</feature>
<feature type="compositionally biased region" description="Low complexity" evidence="1">
    <location>
        <begin position="410"/>
        <end position="420"/>
    </location>
</feature>
<organism evidence="2 3">
    <name type="scientific">Exophiala spinifera</name>
    <dbReference type="NCBI Taxonomy" id="91928"/>
    <lineage>
        <taxon>Eukaryota</taxon>
        <taxon>Fungi</taxon>
        <taxon>Dikarya</taxon>
        <taxon>Ascomycota</taxon>
        <taxon>Pezizomycotina</taxon>
        <taxon>Eurotiomycetes</taxon>
        <taxon>Chaetothyriomycetidae</taxon>
        <taxon>Chaetothyriales</taxon>
        <taxon>Herpotrichiellaceae</taxon>
        <taxon>Exophiala</taxon>
    </lineage>
</organism>
<dbReference type="AlphaFoldDB" id="A0A0D1YVP3"/>
<dbReference type="HOGENOM" id="CLU_024070_0_0_1"/>
<dbReference type="Proteomes" id="UP000053328">
    <property type="component" value="Unassembled WGS sequence"/>
</dbReference>
<gene>
    <name evidence="2" type="ORF">PV08_03651</name>
</gene>
<feature type="compositionally biased region" description="Polar residues" evidence="1">
    <location>
        <begin position="453"/>
        <end position="462"/>
    </location>
</feature>
<evidence type="ECO:0000256" key="1">
    <source>
        <dbReference type="SAM" id="MobiDB-lite"/>
    </source>
</evidence>
<protein>
    <recommendedName>
        <fullName evidence="4">Fungal N-terminal domain-containing protein</fullName>
    </recommendedName>
</protein>
<proteinExistence type="predicted"/>
<feature type="compositionally biased region" description="Basic and acidic residues" evidence="1">
    <location>
        <begin position="604"/>
        <end position="626"/>
    </location>
</feature>
<feature type="region of interest" description="Disordered" evidence="1">
    <location>
        <begin position="544"/>
        <end position="628"/>
    </location>
</feature>
<reference evidence="2 3" key="1">
    <citation type="submission" date="2015-01" db="EMBL/GenBank/DDBJ databases">
        <title>The Genome Sequence of Exophiala spinifera CBS89968.</title>
        <authorList>
            <consortium name="The Broad Institute Genomics Platform"/>
            <person name="Cuomo C."/>
            <person name="de Hoog S."/>
            <person name="Gorbushina A."/>
            <person name="Stielow B."/>
            <person name="Teixiera M."/>
            <person name="Abouelleil A."/>
            <person name="Chapman S.B."/>
            <person name="Priest M."/>
            <person name="Young S.K."/>
            <person name="Wortman J."/>
            <person name="Nusbaum C."/>
            <person name="Birren B."/>
        </authorList>
    </citation>
    <scope>NUCLEOTIDE SEQUENCE [LARGE SCALE GENOMIC DNA]</scope>
    <source>
        <strain evidence="2 3">CBS 89968</strain>
    </source>
</reference>